<evidence type="ECO:0000259" key="2">
    <source>
        <dbReference type="PROSITE" id="PS50042"/>
    </source>
</evidence>
<feature type="compositionally biased region" description="Acidic residues" evidence="1">
    <location>
        <begin position="531"/>
        <end position="548"/>
    </location>
</feature>
<evidence type="ECO:0000256" key="1">
    <source>
        <dbReference type="SAM" id="MobiDB-lite"/>
    </source>
</evidence>
<feature type="compositionally biased region" description="Low complexity" evidence="1">
    <location>
        <begin position="549"/>
        <end position="559"/>
    </location>
</feature>
<feature type="region of interest" description="Disordered" evidence="1">
    <location>
        <begin position="526"/>
        <end position="573"/>
    </location>
</feature>
<comment type="caution">
    <text evidence="3">The sequence shown here is derived from an EMBL/GenBank/DDBJ whole genome shotgun (WGS) entry which is preliminary data.</text>
</comment>
<dbReference type="GO" id="GO:0034236">
    <property type="term" value="F:protein kinase A catalytic subunit binding"/>
    <property type="evidence" value="ECO:0007669"/>
    <property type="project" value="TreeGrafter"/>
</dbReference>
<dbReference type="GO" id="GO:0005952">
    <property type="term" value="C:cAMP-dependent protein kinase complex"/>
    <property type="evidence" value="ECO:0007669"/>
    <property type="project" value="InterPro"/>
</dbReference>
<protein>
    <recommendedName>
        <fullName evidence="2">Cyclic nucleotide-binding domain-containing protein</fullName>
    </recommendedName>
</protein>
<dbReference type="GO" id="GO:0004862">
    <property type="term" value="F:cAMP-dependent protein kinase inhibitor activity"/>
    <property type="evidence" value="ECO:0007669"/>
    <property type="project" value="TreeGrafter"/>
</dbReference>
<dbReference type="InterPro" id="IPR018490">
    <property type="entry name" value="cNMP-bd_dom_sf"/>
</dbReference>
<dbReference type="GO" id="GO:0030552">
    <property type="term" value="F:cAMP binding"/>
    <property type="evidence" value="ECO:0007669"/>
    <property type="project" value="TreeGrafter"/>
</dbReference>
<keyword evidence="4" id="KW-1185">Reference proteome</keyword>
<dbReference type="AlphaFoldDB" id="A0A9W7A8U6"/>
<name>A0A9W7A8U6_9STRA</name>
<dbReference type="Proteomes" id="UP001165082">
    <property type="component" value="Unassembled WGS sequence"/>
</dbReference>
<feature type="region of interest" description="Disordered" evidence="1">
    <location>
        <begin position="1"/>
        <end position="115"/>
    </location>
</feature>
<dbReference type="GO" id="GO:0005829">
    <property type="term" value="C:cytosol"/>
    <property type="evidence" value="ECO:0007669"/>
    <property type="project" value="TreeGrafter"/>
</dbReference>
<reference evidence="3" key="1">
    <citation type="submission" date="2022-07" db="EMBL/GenBank/DDBJ databases">
        <title>Genome analysis of Parmales, a sister group of diatoms, reveals the evolutionary specialization of diatoms from phago-mixotrophs to photoautotrophs.</title>
        <authorList>
            <person name="Ban H."/>
            <person name="Sato S."/>
            <person name="Yoshikawa S."/>
            <person name="Kazumasa Y."/>
            <person name="Nakamura Y."/>
            <person name="Ichinomiya M."/>
            <person name="Saitoh K."/>
            <person name="Sato N."/>
            <person name="Blanc-Mathieu R."/>
            <person name="Endo H."/>
            <person name="Kuwata A."/>
            <person name="Ogata H."/>
        </authorList>
    </citation>
    <scope>NUCLEOTIDE SEQUENCE</scope>
</reference>
<evidence type="ECO:0000313" key="4">
    <source>
        <dbReference type="Proteomes" id="UP001165082"/>
    </source>
</evidence>
<dbReference type="Gene3D" id="2.60.120.10">
    <property type="entry name" value="Jelly Rolls"/>
    <property type="match status" value="2"/>
</dbReference>
<dbReference type="InterPro" id="IPR000595">
    <property type="entry name" value="cNMP-bd_dom"/>
</dbReference>
<dbReference type="InterPro" id="IPR014710">
    <property type="entry name" value="RmlC-like_jellyroll"/>
</dbReference>
<feature type="non-terminal residue" evidence="3">
    <location>
        <position position="1"/>
    </location>
</feature>
<feature type="domain" description="Cyclic nucleotide-binding" evidence="2">
    <location>
        <begin position="196"/>
        <end position="247"/>
    </location>
</feature>
<dbReference type="SUPFAM" id="SSF51206">
    <property type="entry name" value="cAMP-binding domain-like"/>
    <property type="match status" value="1"/>
</dbReference>
<gene>
    <name evidence="3" type="ORF">TrRE_jg8183</name>
</gene>
<organism evidence="3 4">
    <name type="scientific">Triparma retinervis</name>
    <dbReference type="NCBI Taxonomy" id="2557542"/>
    <lineage>
        <taxon>Eukaryota</taxon>
        <taxon>Sar</taxon>
        <taxon>Stramenopiles</taxon>
        <taxon>Ochrophyta</taxon>
        <taxon>Bolidophyceae</taxon>
        <taxon>Parmales</taxon>
        <taxon>Triparmaceae</taxon>
        <taxon>Triparma</taxon>
    </lineage>
</organism>
<dbReference type="InterPro" id="IPR050503">
    <property type="entry name" value="cAMP-dep_PK_reg_su-like"/>
</dbReference>
<dbReference type="EMBL" id="BRXZ01001307">
    <property type="protein sequence ID" value="GMH67857.1"/>
    <property type="molecule type" value="Genomic_DNA"/>
</dbReference>
<dbReference type="PANTHER" id="PTHR11635:SF152">
    <property type="entry name" value="CAMP-DEPENDENT PROTEIN KINASE TYPE I REGULATORY SUBUNIT-RELATED"/>
    <property type="match status" value="1"/>
</dbReference>
<feature type="compositionally biased region" description="Gly residues" evidence="1">
    <location>
        <begin position="560"/>
        <end position="573"/>
    </location>
</feature>
<sequence>MGGKSPERLSPIPSDRGVSHSERNGANGLKESRSQSSIEKGEEKQPTLMEPFGKRSSNLKEAFVAPPNSNNHQPNNNVRTRSRRTESVDSYENPYEDSNGRRRAMGLNTRQSPRGRGMISYSQVQRILSTFKPPTRTPLLCEKIVKYLDQSTLAKIESWHMVLSTNQKKSFYRALQYRKIVDDHGLHFEMNCTSKTNYYILLRGSCSVTLPTGKVFNLRAGDTFGGLQMPPNLEQYAADVKARGNYKGRETLSEVMFAKSFGGRKLRAGRGDKINVTVPKGGELAVLSSKDVREILEKISLKLSISSLLTTLGLRCMEGKFKVQKFKAGAVLQAEGSVVKRVFAIISGECTCVKKTVIVPETDNGKEGGGFTATGGSSFAESGVNFDKRTGGRKVKLKKIVLRSGFTSNASTSNLMLYGPKSIVGDVEILLGTNAETTVVCNSDVMCVGFDAEDFRERLGNYTDLKNQFVKLARLRRSLVATQLARALGYVEMGEGVDWDKEVEEGGERIRRVWREEREREQRVMKRMMEEEMTEADDDSYDSYDDDGASSTEGRSRSSFGGGGGAGGGGVFGVGVKAAKLNQRSADHRNSRG</sequence>
<dbReference type="PROSITE" id="PS50042">
    <property type="entry name" value="CNMP_BINDING_3"/>
    <property type="match status" value="1"/>
</dbReference>
<dbReference type="PANTHER" id="PTHR11635">
    <property type="entry name" value="CAMP-DEPENDENT PROTEIN KINASE REGULATORY CHAIN"/>
    <property type="match status" value="1"/>
</dbReference>
<evidence type="ECO:0000313" key="3">
    <source>
        <dbReference type="EMBL" id="GMH67857.1"/>
    </source>
</evidence>
<feature type="compositionally biased region" description="Low complexity" evidence="1">
    <location>
        <begin position="66"/>
        <end position="77"/>
    </location>
</feature>
<proteinExistence type="predicted"/>
<accession>A0A9W7A8U6</accession>